<dbReference type="Gene3D" id="3.30.70.270">
    <property type="match status" value="1"/>
</dbReference>
<keyword evidence="8" id="KW-1185">Reference proteome</keyword>
<dbReference type="InterPro" id="IPR011006">
    <property type="entry name" value="CheY-like_superfamily"/>
</dbReference>
<dbReference type="GO" id="GO:0052621">
    <property type="term" value="F:diguanylate cyclase activity"/>
    <property type="evidence" value="ECO:0007669"/>
    <property type="project" value="UniProtKB-EC"/>
</dbReference>
<evidence type="ECO:0000313" key="7">
    <source>
        <dbReference type="EMBL" id="RDE24756.1"/>
    </source>
</evidence>
<feature type="modified residue" description="4-aspartylphosphate" evidence="4">
    <location>
        <position position="189"/>
    </location>
</feature>
<dbReference type="InterPro" id="IPR050469">
    <property type="entry name" value="Diguanylate_Cyclase"/>
</dbReference>
<dbReference type="GO" id="GO:0043709">
    <property type="term" value="P:cell adhesion involved in single-species biofilm formation"/>
    <property type="evidence" value="ECO:0007669"/>
    <property type="project" value="TreeGrafter"/>
</dbReference>
<dbReference type="PANTHER" id="PTHR45138">
    <property type="entry name" value="REGULATORY COMPONENTS OF SENSORY TRANSDUCTION SYSTEM"/>
    <property type="match status" value="1"/>
</dbReference>
<evidence type="ECO:0000256" key="2">
    <source>
        <dbReference type="ARBA" id="ARBA00012528"/>
    </source>
</evidence>
<evidence type="ECO:0000313" key="8">
    <source>
        <dbReference type="Proteomes" id="UP000253769"/>
    </source>
</evidence>
<dbReference type="OrthoDB" id="9812260at2"/>
<dbReference type="InterPro" id="IPR000160">
    <property type="entry name" value="GGDEF_dom"/>
</dbReference>
<dbReference type="InterPro" id="IPR043128">
    <property type="entry name" value="Rev_trsase/Diguanyl_cyclase"/>
</dbReference>
<dbReference type="SMART" id="SM00267">
    <property type="entry name" value="GGDEF"/>
    <property type="match status" value="1"/>
</dbReference>
<evidence type="ECO:0000259" key="6">
    <source>
        <dbReference type="PROSITE" id="PS50887"/>
    </source>
</evidence>
<comment type="caution">
    <text evidence="4">Lacks conserved residue(s) required for the propagation of feature annotation.</text>
</comment>
<keyword evidence="4" id="KW-0597">Phosphoprotein</keyword>
<feature type="domain" description="Response regulatory" evidence="5">
    <location>
        <begin position="15"/>
        <end position="131"/>
    </location>
</feature>
<dbReference type="CDD" id="cd17544">
    <property type="entry name" value="REC_2_GGDEF"/>
    <property type="match status" value="1"/>
</dbReference>
<name>A0A369WW37_9GAMM</name>
<reference evidence="7 8" key="1">
    <citation type="submission" date="2018-07" db="EMBL/GenBank/DDBJ databases">
        <title>Motiliproteus coralliicola sp. nov., a bacterium isolated from Coral.</title>
        <authorList>
            <person name="Wang G."/>
        </authorList>
    </citation>
    <scope>NUCLEOTIDE SEQUENCE [LARGE SCALE GENOMIC DNA]</scope>
    <source>
        <strain evidence="7 8">C34</strain>
    </source>
</reference>
<comment type="caution">
    <text evidence="7">The sequence shown here is derived from an EMBL/GenBank/DDBJ whole genome shotgun (WGS) entry which is preliminary data.</text>
</comment>
<dbReference type="GO" id="GO:0005886">
    <property type="term" value="C:plasma membrane"/>
    <property type="evidence" value="ECO:0007669"/>
    <property type="project" value="TreeGrafter"/>
</dbReference>
<dbReference type="Pfam" id="PF00072">
    <property type="entry name" value="Response_reg"/>
    <property type="match status" value="1"/>
</dbReference>
<sequence length="428" mass="48022">MFLSGRNPVMASVSKVLIVEDSLTMGRVLSYLVRQKLGFNPVVKASLEQTRQYLNEGYDPDLVAAVVDLNLPDAPNGEAVDVVMDKGLPVIVLSGLVDPETRRTLLEKGVVDYLNKEGRYAYEYVIKLIRRLVYNPGIKTLVVDDSRVSRGLMVSLLRQYNIDPMEAANGAQALELLQQQPDIKLLITDFNMERMDGFELTTRIRQQYSPEQLVIIGVSSVEDDGALSAKFIKSGANDFLQKPFSHEEFHCRIMQNLELMEMIQQLNRAASTDALTGLSNRRHFFEQGSKLLKQADAEQQSVCVAQLDLDHFKQINDNYGHEAGDQVLVAFAQLLEQHFPTQLCGRMGGEEFALVLPGSDAQQAIQLLEQFQLRINEHTWRYQQQPLSVSCSIGLSTDAGDLDERLRLADQALYRAKAEGRNRICSGN</sequence>
<feature type="domain" description="Response regulatory" evidence="5">
    <location>
        <begin position="139"/>
        <end position="257"/>
    </location>
</feature>
<dbReference type="InterPro" id="IPR029787">
    <property type="entry name" value="Nucleotide_cyclase"/>
</dbReference>
<organism evidence="7 8">
    <name type="scientific">Motiliproteus coralliicola</name>
    <dbReference type="NCBI Taxonomy" id="2283196"/>
    <lineage>
        <taxon>Bacteria</taxon>
        <taxon>Pseudomonadati</taxon>
        <taxon>Pseudomonadota</taxon>
        <taxon>Gammaproteobacteria</taxon>
        <taxon>Oceanospirillales</taxon>
        <taxon>Oceanospirillaceae</taxon>
        <taxon>Motiliproteus</taxon>
    </lineage>
</organism>
<dbReference type="CDD" id="cd01949">
    <property type="entry name" value="GGDEF"/>
    <property type="match status" value="1"/>
</dbReference>
<comment type="catalytic activity">
    <reaction evidence="3">
        <text>2 GTP = 3',3'-c-di-GMP + 2 diphosphate</text>
        <dbReference type="Rhea" id="RHEA:24898"/>
        <dbReference type="ChEBI" id="CHEBI:33019"/>
        <dbReference type="ChEBI" id="CHEBI:37565"/>
        <dbReference type="ChEBI" id="CHEBI:58805"/>
        <dbReference type="EC" id="2.7.7.65"/>
    </reaction>
</comment>
<dbReference type="AlphaFoldDB" id="A0A369WW37"/>
<dbReference type="PROSITE" id="PS50110">
    <property type="entry name" value="RESPONSE_REGULATORY"/>
    <property type="match status" value="2"/>
</dbReference>
<protein>
    <recommendedName>
        <fullName evidence="2">diguanylate cyclase</fullName>
        <ecNumber evidence="2">2.7.7.65</ecNumber>
    </recommendedName>
</protein>
<dbReference type="EC" id="2.7.7.65" evidence="2"/>
<evidence type="ECO:0000256" key="3">
    <source>
        <dbReference type="ARBA" id="ARBA00034247"/>
    </source>
</evidence>
<comment type="cofactor">
    <cofactor evidence="1">
        <name>Mg(2+)</name>
        <dbReference type="ChEBI" id="CHEBI:18420"/>
    </cofactor>
</comment>
<proteinExistence type="predicted"/>
<accession>A0A369WW37</accession>
<dbReference type="FunFam" id="3.30.70.270:FF:000001">
    <property type="entry name" value="Diguanylate cyclase domain protein"/>
    <property type="match status" value="1"/>
</dbReference>
<dbReference type="PANTHER" id="PTHR45138:SF9">
    <property type="entry name" value="DIGUANYLATE CYCLASE DGCM-RELATED"/>
    <property type="match status" value="1"/>
</dbReference>
<evidence type="ECO:0000259" key="5">
    <source>
        <dbReference type="PROSITE" id="PS50110"/>
    </source>
</evidence>
<evidence type="ECO:0000256" key="1">
    <source>
        <dbReference type="ARBA" id="ARBA00001946"/>
    </source>
</evidence>
<dbReference type="EMBL" id="QQOH01000001">
    <property type="protein sequence ID" value="RDE24756.1"/>
    <property type="molecule type" value="Genomic_DNA"/>
</dbReference>
<dbReference type="Gene3D" id="3.40.50.2300">
    <property type="match status" value="2"/>
</dbReference>
<dbReference type="InterPro" id="IPR001789">
    <property type="entry name" value="Sig_transdc_resp-reg_receiver"/>
</dbReference>
<dbReference type="GO" id="GO:0000160">
    <property type="term" value="P:phosphorelay signal transduction system"/>
    <property type="evidence" value="ECO:0007669"/>
    <property type="project" value="InterPro"/>
</dbReference>
<evidence type="ECO:0000256" key="4">
    <source>
        <dbReference type="PROSITE-ProRule" id="PRU00169"/>
    </source>
</evidence>
<dbReference type="PROSITE" id="PS50887">
    <property type="entry name" value="GGDEF"/>
    <property type="match status" value="1"/>
</dbReference>
<gene>
    <name evidence="7" type="ORF">DV711_04000</name>
</gene>
<dbReference type="SUPFAM" id="SSF52172">
    <property type="entry name" value="CheY-like"/>
    <property type="match status" value="2"/>
</dbReference>
<dbReference type="CDD" id="cd19921">
    <property type="entry name" value="REC_1_GGDEF"/>
    <property type="match status" value="1"/>
</dbReference>
<dbReference type="NCBIfam" id="TIGR00254">
    <property type="entry name" value="GGDEF"/>
    <property type="match status" value="1"/>
</dbReference>
<dbReference type="GO" id="GO:1902201">
    <property type="term" value="P:negative regulation of bacterial-type flagellum-dependent cell motility"/>
    <property type="evidence" value="ECO:0007669"/>
    <property type="project" value="TreeGrafter"/>
</dbReference>
<dbReference type="SMART" id="SM00448">
    <property type="entry name" value="REC"/>
    <property type="match status" value="2"/>
</dbReference>
<dbReference type="Pfam" id="PF00990">
    <property type="entry name" value="GGDEF"/>
    <property type="match status" value="1"/>
</dbReference>
<feature type="domain" description="GGDEF" evidence="6">
    <location>
        <begin position="300"/>
        <end position="428"/>
    </location>
</feature>
<dbReference type="SUPFAM" id="SSF55073">
    <property type="entry name" value="Nucleotide cyclase"/>
    <property type="match status" value="1"/>
</dbReference>
<dbReference type="Proteomes" id="UP000253769">
    <property type="component" value="Unassembled WGS sequence"/>
</dbReference>